<evidence type="ECO:0000313" key="1">
    <source>
        <dbReference type="EMBL" id="SJM93145.1"/>
    </source>
</evidence>
<dbReference type="InterPro" id="IPR010263">
    <property type="entry name" value="T6SS_TssK"/>
</dbReference>
<dbReference type="NCBIfam" id="TIGR03353">
    <property type="entry name" value="VI_chp_4"/>
    <property type="match status" value="1"/>
</dbReference>
<dbReference type="PANTHER" id="PTHR35566:SF1">
    <property type="entry name" value="TYPE VI SECRETION SYSTEM BASEPLATE COMPONENT TSSK1"/>
    <property type="match status" value="1"/>
</dbReference>
<dbReference type="Proteomes" id="UP000195667">
    <property type="component" value="Unassembled WGS sequence"/>
</dbReference>
<dbReference type="AlphaFoldDB" id="A0A1R4HA69"/>
<dbReference type="EMBL" id="FUKI01000114">
    <property type="protein sequence ID" value="SJM93145.1"/>
    <property type="molecule type" value="Genomic_DNA"/>
</dbReference>
<protein>
    <recommendedName>
        <fullName evidence="3">Type VI secretion protein, VC_A0114 family</fullName>
    </recommendedName>
</protein>
<dbReference type="OrthoDB" id="9775333at2"/>
<reference evidence="2" key="1">
    <citation type="submission" date="2017-02" db="EMBL/GenBank/DDBJ databases">
        <authorList>
            <person name="Daims H."/>
        </authorList>
    </citation>
    <scope>NUCLEOTIDE SEQUENCE [LARGE SCALE GENOMIC DNA]</scope>
</reference>
<accession>A0A1R4HA69</accession>
<evidence type="ECO:0000313" key="2">
    <source>
        <dbReference type="Proteomes" id="UP000195667"/>
    </source>
</evidence>
<name>A0A1R4HA69_9GAMM</name>
<sequence length="446" mass="50507">MSSNNKVIWTEGMFLQPAHFQQQDRYFQHRLESRCAGLRVYPFGITRLEINQEELGLGRGKFALTACQGVFPDGTPFAIPDHHPAPIPIDIPTDTKDQLVYLCLPISRVSNKEVVWQGQEDELSRYQMQEITVKDCHSQSAQDATVQSGDLWTRLRLSNQHQDAYVTLAVAKIRECKPDKSVILDTEFIPTCLHVSASTLLTAYIKDIAGLLHQRGETLAGRLGTPGASGVAEIRDFLFLQIINRYEPLFHHLTSVAQFHPEQLFSILVQMVGELSTITEPNHRFKALPVYQHEDQGNSFKAVVLALREALNWVPEARAIPIPLEERPYQIRIGTIYDRNLLQSAEFVLAAKADLATETIRSNLPRQTTIATKEKLSDYVNAHVLGIRLNPLPVAPRQLPFHNGMIYFGLDKNHALWQELEKSGTIAMHFSGEYPGLELEFWAIRR</sequence>
<dbReference type="RefSeq" id="WP_087143708.1">
    <property type="nucleotide sequence ID" value="NZ_FUKI01000114.1"/>
</dbReference>
<evidence type="ECO:0008006" key="3">
    <source>
        <dbReference type="Google" id="ProtNLM"/>
    </source>
</evidence>
<keyword evidence="2" id="KW-1185">Reference proteome</keyword>
<proteinExistence type="predicted"/>
<organism evidence="1 2">
    <name type="scientific">Crenothrix polyspora</name>
    <dbReference type="NCBI Taxonomy" id="360316"/>
    <lineage>
        <taxon>Bacteria</taxon>
        <taxon>Pseudomonadati</taxon>
        <taxon>Pseudomonadota</taxon>
        <taxon>Gammaproteobacteria</taxon>
        <taxon>Methylococcales</taxon>
        <taxon>Crenotrichaceae</taxon>
        <taxon>Crenothrix</taxon>
    </lineage>
</organism>
<gene>
    <name evidence="1" type="ORF">CRENPOLYSF1_390033</name>
</gene>
<dbReference type="Pfam" id="PF05936">
    <property type="entry name" value="T6SS_VasE"/>
    <property type="match status" value="1"/>
</dbReference>
<dbReference type="PANTHER" id="PTHR35566">
    <property type="entry name" value="BLR3599 PROTEIN"/>
    <property type="match status" value="1"/>
</dbReference>